<dbReference type="AlphaFoldDB" id="A0A6M0P735"/>
<accession>A0A6M0P735</accession>
<protein>
    <submittedName>
        <fullName evidence="1">Uncharacterized protein</fullName>
    </submittedName>
</protein>
<keyword evidence="2" id="KW-1185">Reference proteome</keyword>
<organism evidence="1 2">
    <name type="scientific">Heyndrickxia ginsengihumi</name>
    <dbReference type="NCBI Taxonomy" id="363870"/>
    <lineage>
        <taxon>Bacteria</taxon>
        <taxon>Bacillati</taxon>
        <taxon>Bacillota</taxon>
        <taxon>Bacilli</taxon>
        <taxon>Bacillales</taxon>
        <taxon>Bacillaceae</taxon>
        <taxon>Heyndrickxia</taxon>
    </lineage>
</organism>
<dbReference type="Proteomes" id="UP000476934">
    <property type="component" value="Unassembled WGS sequence"/>
</dbReference>
<evidence type="ECO:0000313" key="1">
    <source>
        <dbReference type="EMBL" id="NEY20512.1"/>
    </source>
</evidence>
<proteinExistence type="predicted"/>
<dbReference type="RefSeq" id="WP_163173952.1">
    <property type="nucleotide sequence ID" value="NZ_JAAIWK010000017.1"/>
</dbReference>
<gene>
    <name evidence="1" type="ORF">G4D61_11150</name>
</gene>
<sequence>MNIEEAKQQIKEIENYINLVETYEPKTFEEDAIKTYVLIESVNKAAVELNEKGYRVGNRKVCGKDITNIILSKPKDDLHKIAQQMFKSNRRKSVLRI</sequence>
<evidence type="ECO:0000313" key="2">
    <source>
        <dbReference type="Proteomes" id="UP000476934"/>
    </source>
</evidence>
<comment type="caution">
    <text evidence="1">The sequence shown here is derived from an EMBL/GenBank/DDBJ whole genome shotgun (WGS) entry which is preliminary data.</text>
</comment>
<name>A0A6M0P735_9BACI</name>
<reference evidence="1 2" key="1">
    <citation type="submission" date="2020-03" db="EMBL/GenBank/DDBJ databases">
        <title>Bacillus aquiflavi sp. nov., isolated from yellow water of strong flavor Chinese baijiu in Yibin region of China.</title>
        <authorList>
            <person name="Xie J."/>
        </authorList>
    </citation>
    <scope>NUCLEOTIDE SEQUENCE [LARGE SCALE GENOMIC DNA]</scope>
    <source>
        <strain evidence="1 2">Gsoil 114</strain>
    </source>
</reference>
<dbReference type="EMBL" id="JAAIWK010000017">
    <property type="protein sequence ID" value="NEY20512.1"/>
    <property type="molecule type" value="Genomic_DNA"/>
</dbReference>